<proteinExistence type="predicted"/>
<reference evidence="1" key="1">
    <citation type="submission" date="2021-10" db="EMBL/GenBank/DDBJ databases">
        <title>Melipona bicolor Genome sequencing and assembly.</title>
        <authorList>
            <person name="Araujo N.S."/>
            <person name="Arias M.C."/>
        </authorList>
    </citation>
    <scope>NUCLEOTIDE SEQUENCE</scope>
    <source>
        <strain evidence="1">USP_2M_L1-L4_2017</strain>
        <tissue evidence="1">Whole body</tissue>
    </source>
</reference>
<evidence type="ECO:0000313" key="2">
    <source>
        <dbReference type="Proteomes" id="UP001177670"/>
    </source>
</evidence>
<sequence>MKMVTMEQVAEWQQWKLTFLGEDHFNDDLNLAVNDLHHDNVHQQQEKVEDFVTIILISACEHISAKNLASGHLLLLLKKTLLKLLNRWKTRSTFRSSDDTGRRAK</sequence>
<name>A0AA40KYX6_9HYME</name>
<accession>A0AA40KYX6</accession>
<evidence type="ECO:0000313" key="1">
    <source>
        <dbReference type="EMBL" id="KAK1138018.1"/>
    </source>
</evidence>
<comment type="caution">
    <text evidence="1">The sequence shown here is derived from an EMBL/GenBank/DDBJ whole genome shotgun (WGS) entry which is preliminary data.</text>
</comment>
<dbReference type="AlphaFoldDB" id="A0AA40KYX6"/>
<protein>
    <submittedName>
        <fullName evidence="1">Uncharacterized protein</fullName>
    </submittedName>
</protein>
<dbReference type="Proteomes" id="UP001177670">
    <property type="component" value="Unassembled WGS sequence"/>
</dbReference>
<gene>
    <name evidence="1" type="ORF">K0M31_002509</name>
</gene>
<organism evidence="1 2">
    <name type="scientific">Melipona bicolor</name>
    <dbReference type="NCBI Taxonomy" id="60889"/>
    <lineage>
        <taxon>Eukaryota</taxon>
        <taxon>Metazoa</taxon>
        <taxon>Ecdysozoa</taxon>
        <taxon>Arthropoda</taxon>
        <taxon>Hexapoda</taxon>
        <taxon>Insecta</taxon>
        <taxon>Pterygota</taxon>
        <taxon>Neoptera</taxon>
        <taxon>Endopterygota</taxon>
        <taxon>Hymenoptera</taxon>
        <taxon>Apocrita</taxon>
        <taxon>Aculeata</taxon>
        <taxon>Apoidea</taxon>
        <taxon>Anthophila</taxon>
        <taxon>Apidae</taxon>
        <taxon>Melipona</taxon>
    </lineage>
</organism>
<dbReference type="EMBL" id="JAHYIQ010000001">
    <property type="protein sequence ID" value="KAK1138018.1"/>
    <property type="molecule type" value="Genomic_DNA"/>
</dbReference>
<keyword evidence="2" id="KW-1185">Reference proteome</keyword>